<organism evidence="2 3">
    <name type="scientific">Gigaspora rosea</name>
    <dbReference type="NCBI Taxonomy" id="44941"/>
    <lineage>
        <taxon>Eukaryota</taxon>
        <taxon>Fungi</taxon>
        <taxon>Fungi incertae sedis</taxon>
        <taxon>Mucoromycota</taxon>
        <taxon>Glomeromycotina</taxon>
        <taxon>Glomeromycetes</taxon>
        <taxon>Diversisporales</taxon>
        <taxon>Gigasporaceae</taxon>
        <taxon>Gigaspora</taxon>
    </lineage>
</organism>
<comment type="caution">
    <text evidence="2">The sequence shown here is derived from an EMBL/GenBank/DDBJ whole genome shotgun (WGS) entry which is preliminary data.</text>
</comment>
<protein>
    <recommendedName>
        <fullName evidence="1">TLDc domain-containing protein</fullName>
    </recommendedName>
</protein>
<dbReference type="Pfam" id="PF07534">
    <property type="entry name" value="TLD"/>
    <property type="match status" value="1"/>
</dbReference>
<name>A0A397W111_9GLOM</name>
<accession>A0A397W111</accession>
<dbReference type="Proteomes" id="UP000266673">
    <property type="component" value="Unassembled WGS sequence"/>
</dbReference>
<dbReference type="AlphaFoldDB" id="A0A397W111"/>
<dbReference type="InterPro" id="IPR006571">
    <property type="entry name" value="TLDc_dom"/>
</dbReference>
<evidence type="ECO:0000313" key="3">
    <source>
        <dbReference type="Proteomes" id="UP000266673"/>
    </source>
</evidence>
<proteinExistence type="predicted"/>
<evidence type="ECO:0000259" key="1">
    <source>
        <dbReference type="PROSITE" id="PS51886"/>
    </source>
</evidence>
<keyword evidence="3" id="KW-1185">Reference proteome</keyword>
<sequence>TFISKKPISSVVLPPRVVLTQTLPPRSTEHFQRNEAQAAEIISWIDKKADTYTATNNPYEFKLLLRGTRDGFTSTTFWNLCDKQTNVVVVKVKDTDEILGGYNPSGWIN</sequence>
<reference evidence="2 3" key="1">
    <citation type="submission" date="2018-06" db="EMBL/GenBank/DDBJ databases">
        <title>Comparative genomics reveals the genomic features of Rhizophagus irregularis, R. cerebriforme, R. diaphanum and Gigaspora rosea, and their symbiotic lifestyle signature.</title>
        <authorList>
            <person name="Morin E."/>
            <person name="San Clemente H."/>
            <person name="Chen E.C.H."/>
            <person name="De La Providencia I."/>
            <person name="Hainaut M."/>
            <person name="Kuo A."/>
            <person name="Kohler A."/>
            <person name="Murat C."/>
            <person name="Tang N."/>
            <person name="Roy S."/>
            <person name="Loubradou J."/>
            <person name="Henrissat B."/>
            <person name="Grigoriev I.V."/>
            <person name="Corradi N."/>
            <person name="Roux C."/>
            <person name="Martin F.M."/>
        </authorList>
    </citation>
    <scope>NUCLEOTIDE SEQUENCE [LARGE SCALE GENOMIC DNA]</scope>
    <source>
        <strain evidence="2 3">DAOM 194757</strain>
    </source>
</reference>
<dbReference type="PROSITE" id="PS51886">
    <property type="entry name" value="TLDC"/>
    <property type="match status" value="1"/>
</dbReference>
<feature type="non-terminal residue" evidence="2">
    <location>
        <position position="1"/>
    </location>
</feature>
<gene>
    <name evidence="2" type="ORF">C2G38_2059406</name>
</gene>
<dbReference type="EMBL" id="QKWP01000066">
    <property type="protein sequence ID" value="RIB28435.1"/>
    <property type="molecule type" value="Genomic_DNA"/>
</dbReference>
<feature type="domain" description="TLDc" evidence="1">
    <location>
        <begin position="31"/>
        <end position="109"/>
    </location>
</feature>
<evidence type="ECO:0000313" key="2">
    <source>
        <dbReference type="EMBL" id="RIB28435.1"/>
    </source>
</evidence>